<comment type="similarity">
    <text evidence="3">Belongs to the amino acid/polyamine transporter 2 family. Amino acid/auxin permease (AAAP) (TC 2.A.18.1) subfamily.</text>
</comment>
<evidence type="ECO:0000256" key="1">
    <source>
        <dbReference type="ARBA" id="ARBA00004127"/>
    </source>
</evidence>
<evidence type="ECO:0000313" key="16">
    <source>
        <dbReference type="EnsemblPlants" id="KRH40411"/>
    </source>
</evidence>
<feature type="domain" description="Amino acid transporter transmembrane" evidence="14">
    <location>
        <begin position="3"/>
        <end position="268"/>
    </location>
</feature>
<feature type="transmembrane region" description="Helical" evidence="13">
    <location>
        <begin position="21"/>
        <end position="43"/>
    </location>
</feature>
<evidence type="ECO:0000256" key="3">
    <source>
        <dbReference type="ARBA" id="ARBA00005590"/>
    </source>
</evidence>
<keyword evidence="17" id="KW-1185">Reference proteome</keyword>
<dbReference type="GO" id="GO:0016020">
    <property type="term" value="C:membrane"/>
    <property type="evidence" value="ECO:0000318"/>
    <property type="project" value="GO_Central"/>
</dbReference>
<dbReference type="OrthoDB" id="655540at2759"/>
<dbReference type="PANTHER" id="PTHR48017">
    <property type="entry name" value="OS05G0424000 PROTEIN-RELATED"/>
    <property type="match status" value="1"/>
</dbReference>
<organism evidence="16">
    <name type="scientific">Glycine max</name>
    <name type="common">Soybean</name>
    <name type="synonym">Glycine hispida</name>
    <dbReference type="NCBI Taxonomy" id="3847"/>
    <lineage>
        <taxon>Eukaryota</taxon>
        <taxon>Viridiplantae</taxon>
        <taxon>Streptophyta</taxon>
        <taxon>Embryophyta</taxon>
        <taxon>Tracheophyta</taxon>
        <taxon>Spermatophyta</taxon>
        <taxon>Magnoliopsida</taxon>
        <taxon>eudicotyledons</taxon>
        <taxon>Gunneridae</taxon>
        <taxon>Pentapetalae</taxon>
        <taxon>rosids</taxon>
        <taxon>fabids</taxon>
        <taxon>Fabales</taxon>
        <taxon>Fabaceae</taxon>
        <taxon>Papilionoideae</taxon>
        <taxon>50 kb inversion clade</taxon>
        <taxon>NPAAA clade</taxon>
        <taxon>indigoferoid/millettioid clade</taxon>
        <taxon>Phaseoleae</taxon>
        <taxon>Glycine</taxon>
        <taxon>Glycine subgen. Soja</taxon>
    </lineage>
</organism>
<reference evidence="16" key="2">
    <citation type="submission" date="2018-02" db="UniProtKB">
        <authorList>
            <consortium name="EnsemblPlants"/>
        </authorList>
    </citation>
    <scope>IDENTIFICATION</scope>
    <source>
        <strain evidence="16">Williams 82</strain>
    </source>
</reference>
<sequence length="269" mass="29542">MDKDSNIRTYPDMGELAFGKTGRLIISGLIYTELFLVSVGFLILEGDNLSNLFPTVEIHTADLAIGGKKLFVILVALVLDNLRILSYVSASRVFASAIIILSISWTATFDGVGFHQKGTLVNWKGNPTAVSLYAFCYCAHPVFPSLYNSMRNKHQFSNVLLVSFLLSTAGYASMAIICCLMFGPKVESQVTLNLKINKVSPKIAICTTLVNPISKFALMVTPITNALKDLLPRTYRNRATRILISTVLVIRTTTVALVVPFFGYLMSLS</sequence>
<proteinExistence type="inferred from homology"/>
<name>K7LG31_SOYBN</name>
<dbReference type="GO" id="GO:0015293">
    <property type="term" value="F:symporter activity"/>
    <property type="evidence" value="ECO:0007669"/>
    <property type="project" value="UniProtKB-KW"/>
</dbReference>
<evidence type="ECO:0000256" key="2">
    <source>
        <dbReference type="ARBA" id="ARBA00004236"/>
    </source>
</evidence>
<keyword evidence="7" id="KW-0769">Symport</keyword>
<reference evidence="15" key="3">
    <citation type="submission" date="2018-07" db="EMBL/GenBank/DDBJ databases">
        <title>WGS assembly of Glycine max.</title>
        <authorList>
            <person name="Schmutz J."/>
            <person name="Cannon S."/>
            <person name="Schlueter J."/>
            <person name="Ma J."/>
            <person name="Mitros T."/>
            <person name="Nelson W."/>
            <person name="Hyten D."/>
            <person name="Song Q."/>
            <person name="Thelen J."/>
            <person name="Cheng J."/>
            <person name="Xu D."/>
            <person name="Hellsten U."/>
            <person name="May G."/>
            <person name="Yu Y."/>
            <person name="Sakurai T."/>
            <person name="Umezawa T."/>
            <person name="Bhattacharyya M."/>
            <person name="Sandhu D."/>
            <person name="Valliyodan B."/>
            <person name="Lindquist E."/>
            <person name="Peto M."/>
            <person name="Grant D."/>
            <person name="Shu S."/>
            <person name="Goodstein D."/>
            <person name="Barry K."/>
            <person name="Futrell-Griggs M."/>
            <person name="Abernathy B."/>
            <person name="Du J."/>
            <person name="Tian Z."/>
            <person name="Zhu L."/>
            <person name="Gill N."/>
            <person name="Joshi T."/>
            <person name="Libault M."/>
            <person name="Sethuraman A."/>
            <person name="Zhang X."/>
            <person name="Shinozaki K."/>
            <person name="Nguyen H."/>
            <person name="Wing R."/>
            <person name="Cregan P."/>
            <person name="Specht J."/>
            <person name="Grimwood J."/>
            <person name="Rokhsar D."/>
            <person name="Stacey G."/>
            <person name="Shoemaker R."/>
            <person name="Jackson S."/>
        </authorList>
    </citation>
    <scope>NUCLEOTIDE SEQUENCE</scope>
    <source>
        <tissue evidence="15">Callus</tissue>
    </source>
</reference>
<keyword evidence="5" id="KW-1003">Cell membrane</keyword>
<evidence type="ECO:0000259" key="14">
    <source>
        <dbReference type="Pfam" id="PF01490"/>
    </source>
</evidence>
<keyword evidence="6 13" id="KW-0812">Transmembrane</keyword>
<evidence type="ECO:0000256" key="7">
    <source>
        <dbReference type="ARBA" id="ARBA00022847"/>
    </source>
</evidence>
<dbReference type="HOGENOM" id="CLU_009646_1_1_1"/>
<dbReference type="InterPro" id="IPR013057">
    <property type="entry name" value="AA_transpt_TM"/>
</dbReference>
<dbReference type="AlphaFoldDB" id="K7LG31"/>
<evidence type="ECO:0000313" key="15">
    <source>
        <dbReference type="EMBL" id="KRH40411.1"/>
    </source>
</evidence>
<dbReference type="OMA" id="PKIAICT"/>
<feature type="transmembrane region" description="Helical" evidence="13">
    <location>
        <begin position="91"/>
        <end position="109"/>
    </location>
</feature>
<dbReference type="EnsemblPlants" id="KRH40411">
    <property type="protein sequence ID" value="KRH40411"/>
    <property type="gene ID" value="GLYMA_09G257300"/>
</dbReference>
<evidence type="ECO:0000256" key="11">
    <source>
        <dbReference type="ARBA" id="ARBA00023294"/>
    </source>
</evidence>
<evidence type="ECO:0000313" key="17">
    <source>
        <dbReference type="Proteomes" id="UP000008827"/>
    </source>
</evidence>
<keyword evidence="10 13" id="KW-0472">Membrane</keyword>
<dbReference type="PaxDb" id="3847-GLYMA09G39320.2"/>
<dbReference type="EMBL" id="CM000842">
    <property type="protein sequence ID" value="KRH40411.1"/>
    <property type="molecule type" value="Genomic_DNA"/>
</dbReference>
<feature type="transmembrane region" description="Helical" evidence="13">
    <location>
        <begin position="159"/>
        <end position="183"/>
    </location>
</feature>
<feature type="transmembrane region" description="Helical" evidence="13">
    <location>
        <begin position="242"/>
        <end position="266"/>
    </location>
</feature>
<evidence type="ECO:0000256" key="12">
    <source>
        <dbReference type="ARBA" id="ARBA00045588"/>
    </source>
</evidence>
<dbReference type="eggNOG" id="KOG1303">
    <property type="taxonomic scope" value="Eukaryota"/>
</dbReference>
<keyword evidence="8" id="KW-0029">Amino-acid transport</keyword>
<dbReference type="KEGG" id="gmx:100779482"/>
<dbReference type="Gramene" id="KRH40411">
    <property type="protein sequence ID" value="KRH40411"/>
    <property type="gene ID" value="GLYMA_09G257300"/>
</dbReference>
<dbReference type="GO" id="GO:0003333">
    <property type="term" value="P:amino acid transmembrane transport"/>
    <property type="evidence" value="ECO:0000318"/>
    <property type="project" value="GO_Central"/>
</dbReference>
<evidence type="ECO:0000256" key="13">
    <source>
        <dbReference type="SAM" id="Phobius"/>
    </source>
</evidence>
<dbReference type="GO" id="GO:0012505">
    <property type="term" value="C:endomembrane system"/>
    <property type="evidence" value="ECO:0007669"/>
    <property type="project" value="UniProtKB-SubCell"/>
</dbReference>
<dbReference type="Pfam" id="PF01490">
    <property type="entry name" value="Aa_trans"/>
    <property type="match status" value="1"/>
</dbReference>
<dbReference type="GO" id="GO:0009734">
    <property type="term" value="P:auxin-activated signaling pathway"/>
    <property type="evidence" value="ECO:0007669"/>
    <property type="project" value="UniProtKB-KW"/>
</dbReference>
<protein>
    <recommendedName>
        <fullName evidence="14">Amino acid transporter transmembrane domain-containing protein</fullName>
    </recommendedName>
</protein>
<gene>
    <name evidence="16" type="primary">LOC100779482</name>
    <name evidence="15" type="ORF">GLYMA_09G257300</name>
</gene>
<evidence type="ECO:0000256" key="10">
    <source>
        <dbReference type="ARBA" id="ARBA00023136"/>
    </source>
</evidence>
<keyword evidence="9 13" id="KW-1133">Transmembrane helix</keyword>
<evidence type="ECO:0000256" key="5">
    <source>
        <dbReference type="ARBA" id="ARBA00022475"/>
    </source>
</evidence>
<comment type="subcellular location">
    <subcellularLocation>
        <location evidence="2">Cell membrane</location>
    </subcellularLocation>
    <subcellularLocation>
        <location evidence="1">Endomembrane system</location>
        <topology evidence="1">Multi-pass membrane protein</topology>
    </subcellularLocation>
</comment>
<accession>K7LG31</accession>
<evidence type="ECO:0000256" key="6">
    <source>
        <dbReference type="ARBA" id="ARBA00022692"/>
    </source>
</evidence>
<keyword evidence="4" id="KW-0813">Transport</keyword>
<feature type="transmembrane region" description="Helical" evidence="13">
    <location>
        <begin position="203"/>
        <end position="221"/>
    </location>
</feature>
<dbReference type="RefSeq" id="XP_014617888.1">
    <property type="nucleotide sequence ID" value="XM_014762402.3"/>
</dbReference>
<comment type="function">
    <text evidence="12">Carrier protein involved in proton-driven auxin influx. Mediates the formation of auxin gradient from developing leaves (site of auxin biosynthesis) to tips by contributing to the loading of auxin in vascular tissues and facilitating acropetal (base to tip) auxin transport within inner tissues of the root apex, and basipetal (tip to base) auxin transport within outer tissues of the root apex. May be involved in lateral roots and nodules formation.</text>
</comment>
<dbReference type="GO" id="GO:0005886">
    <property type="term" value="C:plasma membrane"/>
    <property type="evidence" value="ECO:0007669"/>
    <property type="project" value="UniProtKB-SubCell"/>
</dbReference>
<reference evidence="15 16" key="1">
    <citation type="journal article" date="2010" name="Nature">
        <title>Genome sequence of the palaeopolyploid soybean.</title>
        <authorList>
            <person name="Schmutz J."/>
            <person name="Cannon S.B."/>
            <person name="Schlueter J."/>
            <person name="Ma J."/>
            <person name="Mitros T."/>
            <person name="Nelson W."/>
            <person name="Hyten D.L."/>
            <person name="Song Q."/>
            <person name="Thelen J.J."/>
            <person name="Cheng J."/>
            <person name="Xu D."/>
            <person name="Hellsten U."/>
            <person name="May G.D."/>
            <person name="Yu Y."/>
            <person name="Sakurai T."/>
            <person name="Umezawa T."/>
            <person name="Bhattacharyya M.K."/>
            <person name="Sandhu D."/>
            <person name="Valliyodan B."/>
            <person name="Lindquist E."/>
            <person name="Peto M."/>
            <person name="Grant D."/>
            <person name="Shu S."/>
            <person name="Goodstein D."/>
            <person name="Barry K."/>
            <person name="Futrell-Griggs M."/>
            <person name="Abernathy B."/>
            <person name="Du J."/>
            <person name="Tian Z."/>
            <person name="Zhu L."/>
            <person name="Gill N."/>
            <person name="Joshi T."/>
            <person name="Libault M."/>
            <person name="Sethuraman A."/>
            <person name="Zhang X.-C."/>
            <person name="Shinozaki K."/>
            <person name="Nguyen H.T."/>
            <person name="Wing R.A."/>
            <person name="Cregan P."/>
            <person name="Specht J."/>
            <person name="Grimwood J."/>
            <person name="Rokhsar D."/>
            <person name="Stacey G."/>
            <person name="Shoemaker R.C."/>
            <person name="Jackson S.A."/>
        </authorList>
    </citation>
    <scope>NUCLEOTIDE SEQUENCE [LARGE SCALE GENOMIC DNA]</scope>
    <source>
        <strain evidence="16">cv. Williams 82</strain>
        <tissue evidence="15">Callus</tissue>
    </source>
</reference>
<dbReference type="GO" id="GO:0015171">
    <property type="term" value="F:amino acid transmembrane transporter activity"/>
    <property type="evidence" value="ECO:0000318"/>
    <property type="project" value="GO_Central"/>
</dbReference>
<feature type="transmembrane region" description="Helical" evidence="13">
    <location>
        <begin position="129"/>
        <end position="147"/>
    </location>
</feature>
<evidence type="ECO:0000256" key="8">
    <source>
        <dbReference type="ARBA" id="ARBA00022970"/>
    </source>
</evidence>
<evidence type="ECO:0000256" key="9">
    <source>
        <dbReference type="ARBA" id="ARBA00022989"/>
    </source>
</evidence>
<dbReference type="Proteomes" id="UP000008827">
    <property type="component" value="Chromosome 9"/>
</dbReference>
<dbReference type="GeneID" id="100779482"/>
<evidence type="ECO:0000256" key="4">
    <source>
        <dbReference type="ARBA" id="ARBA00022448"/>
    </source>
</evidence>
<keyword evidence="11" id="KW-0927">Auxin signaling pathway</keyword>
<feature type="transmembrane region" description="Helical" evidence="13">
    <location>
        <begin position="63"/>
        <end position="79"/>
    </location>
</feature>